<dbReference type="Gene3D" id="2.30.30.100">
    <property type="match status" value="1"/>
</dbReference>
<dbReference type="PANTHER" id="PTHR12835">
    <property type="entry name" value="BIOTIN PROTEIN LIGASE"/>
    <property type="match status" value="1"/>
</dbReference>
<dbReference type="Pfam" id="PF03099">
    <property type="entry name" value="BPL_LplA_LipB"/>
    <property type="match status" value="1"/>
</dbReference>
<reference evidence="8 9" key="1">
    <citation type="submission" date="2023-11" db="EMBL/GenBank/DDBJ databases">
        <title>MicrobeMod: A computational toolkit for identifying prokaryotic methylation and restriction-modification with nanopore sequencing.</title>
        <authorList>
            <person name="Crits-Christoph A."/>
            <person name="Kang S.C."/>
            <person name="Lee H."/>
            <person name="Ostrov N."/>
        </authorList>
    </citation>
    <scope>NUCLEOTIDE SEQUENCE [LARGE SCALE GENOMIC DNA]</scope>
    <source>
        <strain evidence="8 9">ATCC 14820</strain>
    </source>
</reference>
<dbReference type="InterPro" id="IPR008988">
    <property type="entry name" value="Transcriptional_repressor_C"/>
</dbReference>
<keyword evidence="4" id="KW-0092">Biotin</keyword>
<dbReference type="InterPro" id="IPR004408">
    <property type="entry name" value="Biotin_CoA_COase_ligase"/>
</dbReference>
<evidence type="ECO:0000256" key="6">
    <source>
        <dbReference type="ARBA" id="ARBA00047846"/>
    </source>
</evidence>
<sequence>MRTVAETGSTNADMLQLARSGVSEGLWLRAERQLGGRGRQGRAWVSPVGNFYGSTLVRVRGSDPAAATLALVAAVALEEVVGVYLAHFPGLRRGSAVIKWPNDLLLNGAKLSGILLERAGDAVIVGIGVNLAHHPDDTDRRATSLAAQGAAPDPADFAETLADAFARWLSIWRGQGLVPVRARWLERAHPIGTALTARLADGTAVDGLFDGLDADGALILRLADGATRAIHAGDVFLL</sequence>
<dbReference type="GO" id="GO:0004077">
    <property type="term" value="F:biotin--[biotin carboxyl-carrier protein] ligase activity"/>
    <property type="evidence" value="ECO:0007669"/>
    <property type="project" value="UniProtKB-EC"/>
</dbReference>
<evidence type="ECO:0000313" key="9">
    <source>
        <dbReference type="Proteomes" id="UP001279660"/>
    </source>
</evidence>
<gene>
    <name evidence="8" type="ORF">SIL82_12000</name>
</gene>
<keyword evidence="9" id="KW-1185">Reference proteome</keyword>
<dbReference type="Gene3D" id="3.30.930.10">
    <property type="entry name" value="Bira Bifunctional Protein, Domain 2"/>
    <property type="match status" value="1"/>
</dbReference>
<accession>A0ABU4PPD7</accession>
<comment type="caution">
    <text evidence="8">The sequence shown here is derived from an EMBL/GenBank/DDBJ whole genome shotgun (WGS) entry which is preliminary data.</text>
</comment>
<dbReference type="InterPro" id="IPR045864">
    <property type="entry name" value="aa-tRNA-synth_II/BPL/LPL"/>
</dbReference>
<dbReference type="SUPFAM" id="SSF55681">
    <property type="entry name" value="Class II aaRS and biotin synthetases"/>
    <property type="match status" value="1"/>
</dbReference>
<evidence type="ECO:0000256" key="2">
    <source>
        <dbReference type="ARBA" id="ARBA00022741"/>
    </source>
</evidence>
<keyword evidence="2" id="KW-0547">Nucleotide-binding</keyword>
<protein>
    <recommendedName>
        <fullName evidence="5">biotin--[biotin carboxyl-carrier protein] ligase</fullName>
        <ecNumber evidence="5">6.3.4.15</ecNumber>
    </recommendedName>
</protein>
<dbReference type="NCBIfam" id="TIGR00121">
    <property type="entry name" value="birA_ligase"/>
    <property type="match status" value="1"/>
</dbReference>
<evidence type="ECO:0000313" key="8">
    <source>
        <dbReference type="EMBL" id="MDX5984987.1"/>
    </source>
</evidence>
<name>A0ABU4PPD7_9SPHN</name>
<keyword evidence="1 8" id="KW-0436">Ligase</keyword>
<dbReference type="CDD" id="cd16442">
    <property type="entry name" value="BPL"/>
    <property type="match status" value="1"/>
</dbReference>
<evidence type="ECO:0000256" key="4">
    <source>
        <dbReference type="ARBA" id="ARBA00023267"/>
    </source>
</evidence>
<dbReference type="SUPFAM" id="SSF50037">
    <property type="entry name" value="C-terminal domain of transcriptional repressors"/>
    <property type="match status" value="1"/>
</dbReference>
<dbReference type="InterPro" id="IPR003142">
    <property type="entry name" value="BPL_C"/>
</dbReference>
<dbReference type="Proteomes" id="UP001279660">
    <property type="component" value="Unassembled WGS sequence"/>
</dbReference>
<dbReference type="EMBL" id="JAWXXV010000001">
    <property type="protein sequence ID" value="MDX5984987.1"/>
    <property type="molecule type" value="Genomic_DNA"/>
</dbReference>
<feature type="domain" description="BPL/LPL catalytic" evidence="7">
    <location>
        <begin position="1"/>
        <end position="173"/>
    </location>
</feature>
<dbReference type="Pfam" id="PF02237">
    <property type="entry name" value="BPL_C"/>
    <property type="match status" value="1"/>
</dbReference>
<dbReference type="InterPro" id="IPR004143">
    <property type="entry name" value="BPL_LPL_catalytic"/>
</dbReference>
<comment type="catalytic activity">
    <reaction evidence="6">
        <text>biotin + L-lysyl-[protein] + ATP = N(6)-biotinyl-L-lysyl-[protein] + AMP + diphosphate + H(+)</text>
        <dbReference type="Rhea" id="RHEA:11756"/>
        <dbReference type="Rhea" id="RHEA-COMP:9752"/>
        <dbReference type="Rhea" id="RHEA-COMP:10505"/>
        <dbReference type="ChEBI" id="CHEBI:15378"/>
        <dbReference type="ChEBI" id="CHEBI:29969"/>
        <dbReference type="ChEBI" id="CHEBI:30616"/>
        <dbReference type="ChEBI" id="CHEBI:33019"/>
        <dbReference type="ChEBI" id="CHEBI:57586"/>
        <dbReference type="ChEBI" id="CHEBI:83144"/>
        <dbReference type="ChEBI" id="CHEBI:456215"/>
        <dbReference type="EC" id="6.3.4.15"/>
    </reaction>
</comment>
<proteinExistence type="predicted"/>
<dbReference type="EC" id="6.3.4.15" evidence="5"/>
<dbReference type="PROSITE" id="PS51733">
    <property type="entry name" value="BPL_LPL_CATALYTIC"/>
    <property type="match status" value="1"/>
</dbReference>
<evidence type="ECO:0000256" key="3">
    <source>
        <dbReference type="ARBA" id="ARBA00022840"/>
    </source>
</evidence>
<dbReference type="PANTHER" id="PTHR12835:SF5">
    <property type="entry name" value="BIOTIN--PROTEIN LIGASE"/>
    <property type="match status" value="1"/>
</dbReference>
<keyword evidence="3" id="KW-0067">ATP-binding</keyword>
<evidence type="ECO:0000256" key="1">
    <source>
        <dbReference type="ARBA" id="ARBA00022598"/>
    </source>
</evidence>
<evidence type="ECO:0000256" key="5">
    <source>
        <dbReference type="ARBA" id="ARBA00024227"/>
    </source>
</evidence>
<evidence type="ECO:0000259" key="7">
    <source>
        <dbReference type="PROSITE" id="PS51733"/>
    </source>
</evidence>
<organism evidence="8 9">
    <name type="scientific">Sphingomonas echinoides</name>
    <dbReference type="NCBI Taxonomy" id="59803"/>
    <lineage>
        <taxon>Bacteria</taxon>
        <taxon>Pseudomonadati</taxon>
        <taxon>Pseudomonadota</taxon>
        <taxon>Alphaproteobacteria</taxon>
        <taxon>Sphingomonadales</taxon>
        <taxon>Sphingomonadaceae</taxon>
        <taxon>Sphingomonas</taxon>
    </lineage>
</organism>
<dbReference type="RefSeq" id="WP_086010576.1">
    <property type="nucleotide sequence ID" value="NZ_JAWXXV010000001.1"/>
</dbReference>